<gene>
    <name evidence="2" type="ORF">BGI42_15360</name>
</gene>
<dbReference type="OrthoDB" id="1931460at2"/>
<dbReference type="EMBL" id="CP017256">
    <property type="protein sequence ID" value="AOR25119.1"/>
    <property type="molecule type" value="Genomic_DNA"/>
</dbReference>
<feature type="transmembrane region" description="Helical" evidence="1">
    <location>
        <begin position="33"/>
        <end position="52"/>
    </location>
</feature>
<geneLocation type="plasmid" evidence="3">
    <name>pct3</name>
</geneLocation>
<dbReference type="RefSeq" id="WP_069681237.1">
    <property type="nucleotide sequence ID" value="NZ_CP017256.2"/>
</dbReference>
<evidence type="ECO:0000313" key="2">
    <source>
        <dbReference type="EMBL" id="AOR25119.1"/>
    </source>
</evidence>
<proteinExistence type="predicted"/>
<keyword evidence="1" id="KW-0812">Transmembrane</keyword>
<reference evidence="3" key="1">
    <citation type="submission" date="2016-09" db="EMBL/GenBank/DDBJ databases">
        <title>Genomics of Clostridium taeniosporum, an organism which forms endospores with ribbon-like appendages.</title>
        <authorList>
            <person name="Walker J.R."/>
        </authorList>
    </citation>
    <scope>NUCLEOTIDE SEQUENCE [LARGE SCALE GENOMIC DNA]</scope>
    <source>
        <strain evidence="3">1/k</strain>
        <plasmid evidence="3">Plasmid pct3</plasmid>
    </source>
</reference>
<evidence type="ECO:0000313" key="3">
    <source>
        <dbReference type="Proteomes" id="UP000094652"/>
    </source>
</evidence>
<accession>A0A1D7XPK6</accession>
<evidence type="ECO:0000256" key="1">
    <source>
        <dbReference type="SAM" id="Phobius"/>
    </source>
</evidence>
<dbReference type="KEGG" id="ctae:BGI42_15360"/>
<keyword evidence="2" id="KW-0614">Plasmid</keyword>
<dbReference type="AlphaFoldDB" id="A0A1D7XPK6"/>
<feature type="transmembrane region" description="Helical" evidence="1">
    <location>
        <begin position="9"/>
        <end position="27"/>
    </location>
</feature>
<keyword evidence="3" id="KW-1185">Reference proteome</keyword>
<organism evidence="2 3">
    <name type="scientific">Clostridium taeniosporum</name>
    <dbReference type="NCBI Taxonomy" id="394958"/>
    <lineage>
        <taxon>Bacteria</taxon>
        <taxon>Bacillati</taxon>
        <taxon>Bacillota</taxon>
        <taxon>Clostridia</taxon>
        <taxon>Eubacteriales</taxon>
        <taxon>Clostridiaceae</taxon>
        <taxon>Clostridium</taxon>
    </lineage>
</organism>
<keyword evidence="1" id="KW-1133">Transmembrane helix</keyword>
<sequence>MKQKAFTRSLTMILFVISIIEFFMLLVNINVPSIAVMISTLLLFTIATLEAVKTQEFKKLLYPLIAVYFLLVIPIIEKLIYNNILFIAIVIASFIITMMFLYNNLLKSNKEKF</sequence>
<name>A0A1D7XPK6_9CLOT</name>
<feature type="transmembrane region" description="Helical" evidence="1">
    <location>
        <begin position="59"/>
        <end position="76"/>
    </location>
</feature>
<keyword evidence="1" id="KW-0472">Membrane</keyword>
<protein>
    <submittedName>
        <fullName evidence="2">Uncharacterized protein</fullName>
    </submittedName>
</protein>
<dbReference type="Proteomes" id="UP000094652">
    <property type="component" value="Plasmid pCt3"/>
</dbReference>
<feature type="transmembrane region" description="Helical" evidence="1">
    <location>
        <begin position="82"/>
        <end position="102"/>
    </location>
</feature>